<dbReference type="OrthoDB" id="7675754at2759"/>
<dbReference type="InParanoid" id="B4JF97"/>
<proteinExistence type="predicted"/>
<sequence>MVCKERYFHSSKNYDQQFVREIQKIIDNQATAREATYFVRIVGFTTLWPPYHNEKELVDTSRNFYRLTPKEQTRFQYIMSKNFS</sequence>
<evidence type="ECO:0000313" key="2">
    <source>
        <dbReference type="Proteomes" id="UP000001070"/>
    </source>
</evidence>
<gene>
    <name evidence="1" type="primary">Dgri\GH18305</name>
    <name evidence="1" type="ORF">Dgri_GH18305</name>
</gene>
<dbReference type="EMBL" id="CH916369">
    <property type="protein sequence ID" value="EDV93378.1"/>
    <property type="molecule type" value="Genomic_DNA"/>
</dbReference>
<protein>
    <submittedName>
        <fullName evidence="1">GH18305</fullName>
    </submittedName>
</protein>
<evidence type="ECO:0000313" key="1">
    <source>
        <dbReference type="EMBL" id="EDV93378.1"/>
    </source>
</evidence>
<dbReference type="Pfam" id="PF16037">
    <property type="entry name" value="DUF4790"/>
    <property type="match status" value="1"/>
</dbReference>
<reference evidence="1 2" key="1">
    <citation type="journal article" date="2007" name="Nature">
        <title>Evolution of genes and genomes on the Drosophila phylogeny.</title>
        <authorList>
            <consortium name="Drosophila 12 Genomes Consortium"/>
            <person name="Clark A.G."/>
            <person name="Eisen M.B."/>
            <person name="Smith D.R."/>
            <person name="Bergman C.M."/>
            <person name="Oliver B."/>
            <person name="Markow T.A."/>
            <person name="Kaufman T.C."/>
            <person name="Kellis M."/>
            <person name="Gelbart W."/>
            <person name="Iyer V.N."/>
            <person name="Pollard D.A."/>
            <person name="Sackton T.B."/>
            <person name="Larracuente A.M."/>
            <person name="Singh N.D."/>
            <person name="Abad J.P."/>
            <person name="Abt D.N."/>
            <person name="Adryan B."/>
            <person name="Aguade M."/>
            <person name="Akashi H."/>
            <person name="Anderson W.W."/>
            <person name="Aquadro C.F."/>
            <person name="Ardell D.H."/>
            <person name="Arguello R."/>
            <person name="Artieri C.G."/>
            <person name="Barbash D.A."/>
            <person name="Barker D."/>
            <person name="Barsanti P."/>
            <person name="Batterham P."/>
            <person name="Batzoglou S."/>
            <person name="Begun D."/>
            <person name="Bhutkar A."/>
            <person name="Blanco E."/>
            <person name="Bosak S.A."/>
            <person name="Bradley R.K."/>
            <person name="Brand A.D."/>
            <person name="Brent M.R."/>
            <person name="Brooks A.N."/>
            <person name="Brown R.H."/>
            <person name="Butlin R.K."/>
            <person name="Caggese C."/>
            <person name="Calvi B.R."/>
            <person name="Bernardo de Carvalho A."/>
            <person name="Caspi A."/>
            <person name="Castrezana S."/>
            <person name="Celniker S.E."/>
            <person name="Chang J.L."/>
            <person name="Chapple C."/>
            <person name="Chatterji S."/>
            <person name="Chinwalla A."/>
            <person name="Civetta A."/>
            <person name="Clifton S.W."/>
            <person name="Comeron J.M."/>
            <person name="Costello J.C."/>
            <person name="Coyne J.A."/>
            <person name="Daub J."/>
            <person name="David R.G."/>
            <person name="Delcher A.L."/>
            <person name="Delehaunty K."/>
            <person name="Do C.B."/>
            <person name="Ebling H."/>
            <person name="Edwards K."/>
            <person name="Eickbush T."/>
            <person name="Evans J.D."/>
            <person name="Filipski A."/>
            <person name="Findeiss S."/>
            <person name="Freyhult E."/>
            <person name="Fulton L."/>
            <person name="Fulton R."/>
            <person name="Garcia A.C."/>
            <person name="Gardiner A."/>
            <person name="Garfield D.A."/>
            <person name="Garvin B.E."/>
            <person name="Gibson G."/>
            <person name="Gilbert D."/>
            <person name="Gnerre S."/>
            <person name="Godfrey J."/>
            <person name="Good R."/>
            <person name="Gotea V."/>
            <person name="Gravely B."/>
            <person name="Greenberg A.J."/>
            <person name="Griffiths-Jones S."/>
            <person name="Gross S."/>
            <person name="Guigo R."/>
            <person name="Gustafson E.A."/>
            <person name="Haerty W."/>
            <person name="Hahn M.W."/>
            <person name="Halligan D.L."/>
            <person name="Halpern A.L."/>
            <person name="Halter G.M."/>
            <person name="Han M.V."/>
            <person name="Heger A."/>
            <person name="Hillier L."/>
            <person name="Hinrichs A.S."/>
            <person name="Holmes I."/>
            <person name="Hoskins R.A."/>
            <person name="Hubisz M.J."/>
            <person name="Hultmark D."/>
            <person name="Huntley M.A."/>
            <person name="Jaffe D.B."/>
            <person name="Jagadeeshan S."/>
            <person name="Jeck W.R."/>
            <person name="Johnson J."/>
            <person name="Jones C.D."/>
            <person name="Jordan W.C."/>
            <person name="Karpen G.H."/>
            <person name="Kataoka E."/>
            <person name="Keightley P.D."/>
            <person name="Kheradpour P."/>
            <person name="Kirkness E.F."/>
            <person name="Koerich L.B."/>
            <person name="Kristiansen K."/>
            <person name="Kudrna D."/>
            <person name="Kulathinal R.J."/>
            <person name="Kumar S."/>
            <person name="Kwok R."/>
            <person name="Lander E."/>
            <person name="Langley C.H."/>
            <person name="Lapoint R."/>
            <person name="Lazzaro B.P."/>
            <person name="Lee S.J."/>
            <person name="Levesque L."/>
            <person name="Li R."/>
            <person name="Lin C.F."/>
            <person name="Lin M.F."/>
            <person name="Lindblad-Toh K."/>
            <person name="Llopart A."/>
            <person name="Long M."/>
            <person name="Low L."/>
            <person name="Lozovsky E."/>
            <person name="Lu J."/>
            <person name="Luo M."/>
            <person name="Machado C.A."/>
            <person name="Makalowski W."/>
            <person name="Marzo M."/>
            <person name="Matsuda M."/>
            <person name="Matzkin L."/>
            <person name="McAllister B."/>
            <person name="McBride C.S."/>
            <person name="McKernan B."/>
            <person name="McKernan K."/>
            <person name="Mendez-Lago M."/>
            <person name="Minx P."/>
            <person name="Mollenhauer M.U."/>
            <person name="Montooth K."/>
            <person name="Mount S.M."/>
            <person name="Mu X."/>
            <person name="Myers E."/>
            <person name="Negre B."/>
            <person name="Newfeld S."/>
            <person name="Nielsen R."/>
            <person name="Noor M.A."/>
            <person name="O'Grady P."/>
            <person name="Pachter L."/>
            <person name="Papaceit M."/>
            <person name="Parisi M.J."/>
            <person name="Parisi M."/>
            <person name="Parts L."/>
            <person name="Pedersen J.S."/>
            <person name="Pesole G."/>
            <person name="Phillippy A.M."/>
            <person name="Ponting C.P."/>
            <person name="Pop M."/>
            <person name="Porcelli D."/>
            <person name="Powell J.R."/>
            <person name="Prohaska S."/>
            <person name="Pruitt K."/>
            <person name="Puig M."/>
            <person name="Quesneville H."/>
            <person name="Ram K.R."/>
            <person name="Rand D."/>
            <person name="Rasmussen M.D."/>
            <person name="Reed L.K."/>
            <person name="Reenan R."/>
            <person name="Reily A."/>
            <person name="Remington K.A."/>
            <person name="Rieger T.T."/>
            <person name="Ritchie M.G."/>
            <person name="Robin C."/>
            <person name="Rogers Y.H."/>
            <person name="Rohde C."/>
            <person name="Rozas J."/>
            <person name="Rubenfield M.J."/>
            <person name="Ruiz A."/>
            <person name="Russo S."/>
            <person name="Salzberg S.L."/>
            <person name="Sanchez-Gracia A."/>
            <person name="Saranga D.J."/>
            <person name="Sato H."/>
            <person name="Schaeffer S.W."/>
            <person name="Schatz M.C."/>
            <person name="Schlenke T."/>
            <person name="Schwartz R."/>
            <person name="Segarra C."/>
            <person name="Singh R.S."/>
            <person name="Sirot L."/>
            <person name="Sirota M."/>
            <person name="Sisneros N.B."/>
            <person name="Smith C.D."/>
            <person name="Smith T.F."/>
            <person name="Spieth J."/>
            <person name="Stage D.E."/>
            <person name="Stark A."/>
            <person name="Stephan W."/>
            <person name="Strausberg R.L."/>
            <person name="Strempel S."/>
            <person name="Sturgill D."/>
            <person name="Sutton G."/>
            <person name="Sutton G.G."/>
            <person name="Tao W."/>
            <person name="Teichmann S."/>
            <person name="Tobari Y.N."/>
            <person name="Tomimura Y."/>
            <person name="Tsolas J.M."/>
            <person name="Valente V.L."/>
            <person name="Venter E."/>
            <person name="Venter J.C."/>
            <person name="Vicario S."/>
            <person name="Vieira F.G."/>
            <person name="Vilella A.J."/>
            <person name="Villasante A."/>
            <person name="Walenz B."/>
            <person name="Wang J."/>
            <person name="Wasserman M."/>
            <person name="Watts T."/>
            <person name="Wilson D."/>
            <person name="Wilson R.K."/>
            <person name="Wing R.A."/>
            <person name="Wolfner M.F."/>
            <person name="Wong A."/>
            <person name="Wong G.K."/>
            <person name="Wu C.I."/>
            <person name="Wu G."/>
            <person name="Yamamoto D."/>
            <person name="Yang H.P."/>
            <person name="Yang S.P."/>
            <person name="Yorke J.A."/>
            <person name="Yoshida K."/>
            <person name="Zdobnov E."/>
            <person name="Zhang P."/>
            <person name="Zhang Y."/>
            <person name="Zimin A.V."/>
            <person name="Baldwin J."/>
            <person name="Abdouelleil A."/>
            <person name="Abdulkadir J."/>
            <person name="Abebe A."/>
            <person name="Abera B."/>
            <person name="Abreu J."/>
            <person name="Acer S.C."/>
            <person name="Aftuck L."/>
            <person name="Alexander A."/>
            <person name="An P."/>
            <person name="Anderson E."/>
            <person name="Anderson S."/>
            <person name="Arachi H."/>
            <person name="Azer M."/>
            <person name="Bachantsang P."/>
            <person name="Barry A."/>
            <person name="Bayul T."/>
            <person name="Berlin A."/>
            <person name="Bessette D."/>
            <person name="Bloom T."/>
            <person name="Blye J."/>
            <person name="Boguslavskiy L."/>
            <person name="Bonnet C."/>
            <person name="Boukhgalter B."/>
            <person name="Bourzgui I."/>
            <person name="Brown A."/>
            <person name="Cahill P."/>
            <person name="Channer S."/>
            <person name="Cheshatsang Y."/>
            <person name="Chuda L."/>
            <person name="Citroen M."/>
            <person name="Collymore A."/>
            <person name="Cooke P."/>
            <person name="Costello M."/>
            <person name="D'Aco K."/>
            <person name="Daza R."/>
            <person name="De Haan G."/>
            <person name="DeGray S."/>
            <person name="DeMaso C."/>
            <person name="Dhargay N."/>
            <person name="Dooley K."/>
            <person name="Dooley E."/>
            <person name="Doricent M."/>
            <person name="Dorje P."/>
            <person name="Dorjee K."/>
            <person name="Dupes A."/>
            <person name="Elong R."/>
            <person name="Falk J."/>
            <person name="Farina A."/>
            <person name="Faro S."/>
            <person name="Ferguson D."/>
            <person name="Fisher S."/>
            <person name="Foley C.D."/>
            <person name="Franke A."/>
            <person name="Friedrich D."/>
            <person name="Gadbois L."/>
            <person name="Gearin G."/>
            <person name="Gearin C.R."/>
            <person name="Giannoukos G."/>
            <person name="Goode T."/>
            <person name="Graham J."/>
            <person name="Grandbois E."/>
            <person name="Grewal S."/>
            <person name="Gyaltsen K."/>
            <person name="Hafez N."/>
            <person name="Hagos B."/>
            <person name="Hall J."/>
            <person name="Henson C."/>
            <person name="Hollinger A."/>
            <person name="Honan T."/>
            <person name="Huard M.D."/>
            <person name="Hughes L."/>
            <person name="Hurhula B."/>
            <person name="Husby M.E."/>
            <person name="Kamat A."/>
            <person name="Kanga B."/>
            <person name="Kashin S."/>
            <person name="Khazanovich D."/>
            <person name="Kisner P."/>
            <person name="Lance K."/>
            <person name="Lara M."/>
            <person name="Lee W."/>
            <person name="Lennon N."/>
            <person name="Letendre F."/>
            <person name="LeVine R."/>
            <person name="Lipovsky A."/>
            <person name="Liu X."/>
            <person name="Liu J."/>
            <person name="Liu S."/>
            <person name="Lokyitsang T."/>
            <person name="Lokyitsang Y."/>
            <person name="Lubonja R."/>
            <person name="Lui A."/>
            <person name="MacDonald P."/>
            <person name="Magnisalis V."/>
            <person name="Maru K."/>
            <person name="Matthews C."/>
            <person name="McCusker W."/>
            <person name="McDonough S."/>
            <person name="Mehta T."/>
            <person name="Meldrim J."/>
            <person name="Meneus L."/>
            <person name="Mihai O."/>
            <person name="Mihalev A."/>
            <person name="Mihova T."/>
            <person name="Mittelman R."/>
            <person name="Mlenga V."/>
            <person name="Montmayeur A."/>
            <person name="Mulrain L."/>
            <person name="Navidi A."/>
            <person name="Naylor J."/>
            <person name="Negash T."/>
            <person name="Nguyen T."/>
            <person name="Nguyen N."/>
            <person name="Nicol R."/>
            <person name="Norbu C."/>
            <person name="Norbu N."/>
            <person name="Novod N."/>
            <person name="O'Neill B."/>
            <person name="Osman S."/>
            <person name="Markiewicz E."/>
            <person name="Oyono O.L."/>
            <person name="Patti C."/>
            <person name="Phunkhang P."/>
            <person name="Pierre F."/>
            <person name="Priest M."/>
            <person name="Raghuraman S."/>
            <person name="Rege F."/>
            <person name="Reyes R."/>
            <person name="Rise C."/>
            <person name="Rogov P."/>
            <person name="Ross K."/>
            <person name="Ryan E."/>
            <person name="Settipalli S."/>
            <person name="Shea T."/>
            <person name="Sherpa N."/>
            <person name="Shi L."/>
            <person name="Shih D."/>
            <person name="Sparrow T."/>
            <person name="Spaulding J."/>
            <person name="Stalker J."/>
            <person name="Stange-Thomann N."/>
            <person name="Stavropoulos S."/>
            <person name="Stone C."/>
            <person name="Strader C."/>
            <person name="Tesfaye S."/>
            <person name="Thomson T."/>
            <person name="Thoulutsang Y."/>
            <person name="Thoulutsang D."/>
            <person name="Topham K."/>
            <person name="Topping I."/>
            <person name="Tsamla T."/>
            <person name="Vassiliev H."/>
            <person name="Vo A."/>
            <person name="Wangchuk T."/>
            <person name="Wangdi T."/>
            <person name="Weiand M."/>
            <person name="Wilkinson J."/>
            <person name="Wilson A."/>
            <person name="Yadav S."/>
            <person name="Young G."/>
            <person name="Yu Q."/>
            <person name="Zembek L."/>
            <person name="Zhong D."/>
            <person name="Zimmer A."/>
            <person name="Zwirko Z."/>
            <person name="Jaffe D.B."/>
            <person name="Alvarez P."/>
            <person name="Brockman W."/>
            <person name="Butler J."/>
            <person name="Chin C."/>
            <person name="Gnerre S."/>
            <person name="Grabherr M."/>
            <person name="Kleber M."/>
            <person name="Mauceli E."/>
            <person name="MacCallum I."/>
        </authorList>
    </citation>
    <scope>NUCLEOTIDE SEQUENCE [LARGE SCALE GENOMIC DNA]</scope>
    <source>
        <strain evidence="2">Tucson 15287-2541.00</strain>
    </source>
</reference>
<dbReference type="Proteomes" id="UP000001070">
    <property type="component" value="Unassembled WGS sequence"/>
</dbReference>
<dbReference type="eggNOG" id="ENOG502TC0Y">
    <property type="taxonomic scope" value="Eukaryota"/>
</dbReference>
<accession>B4JF97</accession>
<dbReference type="AlphaFoldDB" id="B4JF97"/>
<dbReference type="HOGENOM" id="CLU_2529799_0_0_1"/>
<dbReference type="PhylomeDB" id="B4JF97"/>
<dbReference type="KEGG" id="dgr:6563502"/>
<keyword evidence="2" id="KW-1185">Reference proteome</keyword>
<name>B4JF97_DROGR</name>
<organism evidence="2">
    <name type="scientific">Drosophila grimshawi</name>
    <name type="common">Hawaiian fruit fly</name>
    <name type="synonym">Idiomyia grimshawi</name>
    <dbReference type="NCBI Taxonomy" id="7222"/>
    <lineage>
        <taxon>Eukaryota</taxon>
        <taxon>Metazoa</taxon>
        <taxon>Ecdysozoa</taxon>
        <taxon>Arthropoda</taxon>
        <taxon>Hexapoda</taxon>
        <taxon>Insecta</taxon>
        <taxon>Pterygota</taxon>
        <taxon>Neoptera</taxon>
        <taxon>Endopterygota</taxon>
        <taxon>Diptera</taxon>
        <taxon>Brachycera</taxon>
        <taxon>Muscomorpha</taxon>
        <taxon>Ephydroidea</taxon>
        <taxon>Drosophilidae</taxon>
        <taxon>Drosophila</taxon>
        <taxon>Hawaiian Drosophila</taxon>
    </lineage>
</organism>
<dbReference type="InterPro" id="IPR032004">
    <property type="entry name" value="DUF4790"/>
</dbReference>